<protein>
    <submittedName>
        <fullName evidence="6">DoxX-like family protein</fullName>
    </submittedName>
</protein>
<keyword evidence="7" id="KW-1185">Reference proteome</keyword>
<keyword evidence="2 5" id="KW-0812">Transmembrane</keyword>
<dbReference type="OrthoDB" id="7595779at2"/>
<dbReference type="AlphaFoldDB" id="A0A1H0NTV4"/>
<evidence type="ECO:0000256" key="2">
    <source>
        <dbReference type="ARBA" id="ARBA00022692"/>
    </source>
</evidence>
<dbReference type="EMBL" id="FQZZ01000014">
    <property type="protein sequence ID" value="SHK95215.1"/>
    <property type="molecule type" value="Genomic_DNA"/>
</dbReference>
<evidence type="ECO:0000256" key="4">
    <source>
        <dbReference type="ARBA" id="ARBA00023136"/>
    </source>
</evidence>
<dbReference type="InterPro" id="IPR032808">
    <property type="entry name" value="DoxX"/>
</dbReference>
<name>A0A1H0NTV4_9RHOB</name>
<reference evidence="6 7" key="1">
    <citation type="submission" date="2016-11" db="EMBL/GenBank/DDBJ databases">
        <authorList>
            <person name="Varghese N."/>
            <person name="Submissions S."/>
        </authorList>
    </citation>
    <scope>NUCLEOTIDE SEQUENCE [LARGE SCALE GENOMIC DNA]</scope>
    <source>
        <strain evidence="6 7">DSM 29620</strain>
    </source>
</reference>
<evidence type="ECO:0000256" key="5">
    <source>
        <dbReference type="SAM" id="Phobius"/>
    </source>
</evidence>
<organism evidence="6 7">
    <name type="scientific">Lutimaribacter pacificus</name>
    <dbReference type="NCBI Taxonomy" id="391948"/>
    <lineage>
        <taxon>Bacteria</taxon>
        <taxon>Pseudomonadati</taxon>
        <taxon>Pseudomonadota</taxon>
        <taxon>Alphaproteobacteria</taxon>
        <taxon>Rhodobacterales</taxon>
        <taxon>Roseobacteraceae</taxon>
        <taxon>Lutimaribacter</taxon>
    </lineage>
</organism>
<accession>A0A1H0NTV4</accession>
<dbReference type="Proteomes" id="UP000324252">
    <property type="component" value="Unassembled WGS sequence"/>
</dbReference>
<dbReference type="Pfam" id="PF13564">
    <property type="entry name" value="DoxX_2"/>
    <property type="match status" value="1"/>
</dbReference>
<evidence type="ECO:0000256" key="1">
    <source>
        <dbReference type="ARBA" id="ARBA00004141"/>
    </source>
</evidence>
<keyword evidence="4 5" id="KW-0472">Membrane</keyword>
<feature type="transmembrane region" description="Helical" evidence="5">
    <location>
        <begin position="93"/>
        <end position="111"/>
    </location>
</feature>
<feature type="transmembrane region" description="Helical" evidence="5">
    <location>
        <begin position="69"/>
        <end position="87"/>
    </location>
</feature>
<gene>
    <name evidence="6" type="ORF">SAMN05444142_11435</name>
</gene>
<feature type="transmembrane region" description="Helical" evidence="5">
    <location>
        <begin position="44"/>
        <end position="62"/>
    </location>
</feature>
<dbReference type="RefSeq" id="WP_149789730.1">
    <property type="nucleotide sequence ID" value="NZ_FNIO01000014.1"/>
</dbReference>
<evidence type="ECO:0000313" key="6">
    <source>
        <dbReference type="EMBL" id="SHK95215.1"/>
    </source>
</evidence>
<sequence>MKRFSLRNLFAWLLAAFFVIGGTMNIFATEQILADYDRWGYPGWFHYLTGTLEWASAILMIFPATRLAGSALAGCVMLGAAATVLSHGEYGHAVPPLVVLALVCLNLWLTWRARNTA</sequence>
<evidence type="ECO:0000256" key="3">
    <source>
        <dbReference type="ARBA" id="ARBA00022989"/>
    </source>
</evidence>
<evidence type="ECO:0000313" key="7">
    <source>
        <dbReference type="Proteomes" id="UP000324252"/>
    </source>
</evidence>
<comment type="subcellular location">
    <subcellularLocation>
        <location evidence="1">Membrane</location>
        <topology evidence="1">Multi-pass membrane protein</topology>
    </subcellularLocation>
</comment>
<keyword evidence="3 5" id="KW-1133">Transmembrane helix</keyword>
<dbReference type="GO" id="GO:0016020">
    <property type="term" value="C:membrane"/>
    <property type="evidence" value="ECO:0007669"/>
    <property type="project" value="UniProtKB-SubCell"/>
</dbReference>
<proteinExistence type="predicted"/>